<feature type="domain" description="DUF3071" evidence="1">
    <location>
        <begin position="42"/>
        <end position="208"/>
    </location>
</feature>
<evidence type="ECO:0000313" key="2">
    <source>
        <dbReference type="EMBL" id="CAB4545321.1"/>
    </source>
</evidence>
<dbReference type="EMBL" id="CAEZSP010000035">
    <property type="protein sequence ID" value="CAB4545321.1"/>
    <property type="molecule type" value="Genomic_DNA"/>
</dbReference>
<gene>
    <name evidence="2" type="ORF">UFOPK1440_00743</name>
</gene>
<dbReference type="InterPro" id="IPR047682">
    <property type="entry name" value="SepH-like"/>
</dbReference>
<organism evidence="2">
    <name type="scientific">freshwater metagenome</name>
    <dbReference type="NCBI Taxonomy" id="449393"/>
    <lineage>
        <taxon>unclassified sequences</taxon>
        <taxon>metagenomes</taxon>
        <taxon>ecological metagenomes</taxon>
    </lineage>
</organism>
<reference evidence="2" key="1">
    <citation type="submission" date="2020-05" db="EMBL/GenBank/DDBJ databases">
        <authorList>
            <person name="Chiriac C."/>
            <person name="Salcher M."/>
            <person name="Ghai R."/>
            <person name="Kavagutti S V."/>
        </authorList>
    </citation>
    <scope>NUCLEOTIDE SEQUENCE</scope>
</reference>
<dbReference type="NCBIfam" id="NF040712">
    <property type="entry name" value="SepH"/>
    <property type="match status" value="1"/>
</dbReference>
<accession>A0A6J6C1R4</accession>
<protein>
    <submittedName>
        <fullName evidence="2">Unannotated protein</fullName>
    </submittedName>
</protein>
<proteinExistence type="predicted"/>
<name>A0A6J6C1R4_9ZZZZ</name>
<dbReference type="InterPro" id="IPR021421">
    <property type="entry name" value="DUF3071"/>
</dbReference>
<dbReference type="AlphaFoldDB" id="A0A6J6C1R4"/>
<sequence>MAPAAAPMRLARSRSSSVETCSGLRALIATILPASSVILTPMSELRIQGKNDEGTHLKLTDNDGTEFTLRISDTLRATVNQPRLSAVPSADEDVTISVKEIQRRLRAGDAPEVIAREGNTTLDKIARFSGPILQEREYILNMARNASLRKDAHRTEVTFLESVITKLVPRGVDADAITWNTWRLPDTTWHIELHYPNRGGNGVATWNFDTARHSINPTDDNGAWLIDEDAPARIIEPAFISSEPDHASRYEEPVAPVAPTRVDLPGANSLFSPVVAEERAETPRLVSIRETPTAADSEDGVTARAKVPSWDEIMFGHKKSEDREEE</sequence>
<evidence type="ECO:0000259" key="1">
    <source>
        <dbReference type="Pfam" id="PF11268"/>
    </source>
</evidence>
<dbReference type="Pfam" id="PF11268">
    <property type="entry name" value="DUF3071"/>
    <property type="match status" value="1"/>
</dbReference>